<dbReference type="InterPro" id="IPR001029">
    <property type="entry name" value="Flagellin_N"/>
</dbReference>
<comment type="caution">
    <text evidence="7">The sequence shown here is derived from an EMBL/GenBank/DDBJ whole genome shotgun (WGS) entry which is preliminary data.</text>
</comment>
<dbReference type="PRINTS" id="PR00207">
    <property type="entry name" value="FLAGELLIN"/>
</dbReference>
<feature type="domain" description="Flagellin N-terminal" evidence="5">
    <location>
        <begin position="5"/>
        <end position="143"/>
    </location>
</feature>
<dbReference type="GO" id="GO:0005198">
    <property type="term" value="F:structural molecule activity"/>
    <property type="evidence" value="ECO:0007669"/>
    <property type="project" value="UniProtKB-UniRule"/>
</dbReference>
<comment type="subcellular location">
    <subcellularLocation>
        <location evidence="4">Secreted</location>
    </subcellularLocation>
    <subcellularLocation>
        <location evidence="4">Bacterial flagellum</location>
    </subcellularLocation>
</comment>
<evidence type="ECO:0000313" key="8">
    <source>
        <dbReference type="Proteomes" id="UP000307956"/>
    </source>
</evidence>
<evidence type="ECO:0000256" key="1">
    <source>
        <dbReference type="ARBA" id="ARBA00005709"/>
    </source>
</evidence>
<evidence type="ECO:0000256" key="2">
    <source>
        <dbReference type="ARBA" id="ARBA00022525"/>
    </source>
</evidence>
<keyword evidence="2 4" id="KW-0964">Secreted</keyword>
<protein>
    <recommendedName>
        <fullName evidence="4">Flagellin</fullName>
    </recommendedName>
</protein>
<dbReference type="Pfam" id="PF00700">
    <property type="entry name" value="Flagellin_C"/>
    <property type="match status" value="1"/>
</dbReference>
<name>A0A4S4AXU8_9RHOO</name>
<proteinExistence type="inferred from homology"/>
<dbReference type="AlphaFoldDB" id="A0A4S4AXU8"/>
<dbReference type="SUPFAM" id="SSF64518">
    <property type="entry name" value="Phase 1 flagellin"/>
    <property type="match status" value="1"/>
</dbReference>
<dbReference type="InterPro" id="IPR010810">
    <property type="entry name" value="Flagellin_hook_IN_motif"/>
</dbReference>
<dbReference type="GO" id="GO:0005576">
    <property type="term" value="C:extracellular region"/>
    <property type="evidence" value="ECO:0007669"/>
    <property type="project" value="UniProtKB-SubCell"/>
</dbReference>
<dbReference type="InterPro" id="IPR046358">
    <property type="entry name" value="Flagellin_C"/>
</dbReference>
<dbReference type="Gene3D" id="6.10.10.10">
    <property type="entry name" value="Flagellar export chaperone, C-terminal domain"/>
    <property type="match status" value="1"/>
</dbReference>
<keyword evidence="7" id="KW-0969">Cilium</keyword>
<dbReference type="Proteomes" id="UP000307956">
    <property type="component" value="Unassembled WGS sequence"/>
</dbReference>
<reference evidence="7 8" key="1">
    <citation type="submission" date="2019-04" db="EMBL/GenBank/DDBJ databases">
        <title>Azoarcus rhizosphaerae sp. nov. isolated from rhizosphere of Ficus religiosa.</title>
        <authorList>
            <person name="Lin S.-Y."/>
            <person name="Hameed A."/>
            <person name="Hsu Y.-H."/>
            <person name="Young C.-C."/>
        </authorList>
    </citation>
    <scope>NUCLEOTIDE SEQUENCE [LARGE SCALE GENOMIC DNA]</scope>
    <source>
        <strain evidence="7 8">CC-YHH848</strain>
    </source>
</reference>
<gene>
    <name evidence="7" type="ORF">E6O51_02145</name>
</gene>
<dbReference type="Pfam" id="PF00669">
    <property type="entry name" value="Flagellin_N"/>
    <property type="match status" value="1"/>
</dbReference>
<keyword evidence="3 4" id="KW-0975">Bacterial flagellum</keyword>
<evidence type="ECO:0000259" key="5">
    <source>
        <dbReference type="Pfam" id="PF00669"/>
    </source>
</evidence>
<dbReference type="RefSeq" id="WP_136383339.1">
    <property type="nucleotide sequence ID" value="NZ_SSOD01000002.1"/>
</dbReference>
<dbReference type="Pfam" id="PF07196">
    <property type="entry name" value="Flagellin_IN"/>
    <property type="match status" value="1"/>
</dbReference>
<dbReference type="OrthoDB" id="9796789at2"/>
<feature type="domain" description="Flagellin C-terminal" evidence="6">
    <location>
        <begin position="463"/>
        <end position="547"/>
    </location>
</feature>
<dbReference type="EMBL" id="SSOD01000002">
    <property type="protein sequence ID" value="THF64148.1"/>
    <property type="molecule type" value="Genomic_DNA"/>
</dbReference>
<dbReference type="Gene3D" id="1.20.1330.10">
    <property type="entry name" value="f41 fragment of flagellin, N-terminal domain"/>
    <property type="match status" value="1"/>
</dbReference>
<evidence type="ECO:0000256" key="4">
    <source>
        <dbReference type="RuleBase" id="RU362073"/>
    </source>
</evidence>
<dbReference type="Gene3D" id="2.60.40.4390">
    <property type="match status" value="1"/>
</dbReference>
<dbReference type="InterPro" id="IPR001492">
    <property type="entry name" value="Flagellin"/>
</dbReference>
<sequence length="549" mass="56385">MAQVINTNVASLNAQRNLNASSGSLETSLQRLSSGLRINSAKDDAAGLAISERFTAQINGLDQARRNANDGISLAQTAEAAMQSTGDILQRIRTLAIQSANATNSAGDRASLNAEVQQLTQELQRIATNTEFNGLKLLDGSFTSAQFQVGANANQTITATSGNFQINAYGNYRVGGMAASSNTPNGVGDLVVGSLETTQLTTGGIPASRLAAGDTITISSSLGSREIAYAAGSSAEQIAAKINQAQTGVRASALTSFVLGADDANANAASFQQGASYTFLLATDTSDPTGATDPASYTTVSFSVGGSASGSAATQASQLSAAVQAFNDVAGRTGFTAKIVETDNGYLGIQLTSEAGKDLRMINASEAGNDLALEDLKAIDGDNTTPAGVITGAALAANGTSTAWTAADAAWITGQVILDSDRSFSLTANNDEILLAAGTAGGQLQTVENLDVSTVESSNRTLALVDSALAAITNQRARYGALQNRFENTISNLQSTSENLSASRSRIRDADFAAETANLTRAQILQQAGTAMLAQANQIPQRVLQLLQG</sequence>
<evidence type="ECO:0000256" key="3">
    <source>
        <dbReference type="ARBA" id="ARBA00023143"/>
    </source>
</evidence>
<dbReference type="PANTHER" id="PTHR42792:SF2">
    <property type="entry name" value="FLAGELLIN"/>
    <property type="match status" value="1"/>
</dbReference>
<dbReference type="Gene3D" id="6.10.280.190">
    <property type="match status" value="1"/>
</dbReference>
<accession>A0A4S4AXU8</accession>
<comment type="function">
    <text evidence="4">Flagellin is the subunit protein which polymerizes to form the filaments of bacterial flagella.</text>
</comment>
<evidence type="ECO:0000313" key="7">
    <source>
        <dbReference type="EMBL" id="THF64148.1"/>
    </source>
</evidence>
<organism evidence="7 8">
    <name type="scientific">Pseudothauera rhizosphaerae</name>
    <dbReference type="NCBI Taxonomy" id="2565932"/>
    <lineage>
        <taxon>Bacteria</taxon>
        <taxon>Pseudomonadati</taxon>
        <taxon>Pseudomonadota</taxon>
        <taxon>Betaproteobacteria</taxon>
        <taxon>Rhodocyclales</taxon>
        <taxon>Zoogloeaceae</taxon>
        <taxon>Pseudothauera</taxon>
    </lineage>
</organism>
<comment type="similarity">
    <text evidence="1 4">Belongs to the bacterial flagellin family.</text>
</comment>
<keyword evidence="7" id="KW-0966">Cell projection</keyword>
<keyword evidence="8" id="KW-1185">Reference proteome</keyword>
<keyword evidence="7" id="KW-0282">Flagellum</keyword>
<dbReference type="InterPro" id="IPR042187">
    <property type="entry name" value="Flagellin_C_sub2"/>
</dbReference>
<evidence type="ECO:0000259" key="6">
    <source>
        <dbReference type="Pfam" id="PF00700"/>
    </source>
</evidence>
<dbReference type="GO" id="GO:0009288">
    <property type="term" value="C:bacterial-type flagellum"/>
    <property type="evidence" value="ECO:0007669"/>
    <property type="project" value="UniProtKB-SubCell"/>
</dbReference>
<dbReference type="PANTHER" id="PTHR42792">
    <property type="entry name" value="FLAGELLIN"/>
    <property type="match status" value="1"/>
</dbReference>